<comment type="subunit">
    <text evidence="6">Interacts with the cytoplasmic NapA precursor.</text>
</comment>
<reference evidence="8 9" key="1">
    <citation type="submission" date="2023-01" db="EMBL/GenBank/DDBJ databases">
        <title>Vibrio sp. KJ40-1 sp.nov, isolated from marine algae.</title>
        <authorList>
            <person name="Butt M."/>
            <person name="Kim J.M.J."/>
            <person name="Jeon C.O.C."/>
        </authorList>
    </citation>
    <scope>NUCLEOTIDE SEQUENCE [LARGE SCALE GENOMIC DNA]</scope>
    <source>
        <strain evidence="8 9">KJ40-1</strain>
    </source>
</reference>
<evidence type="ECO:0000259" key="7">
    <source>
        <dbReference type="PROSITE" id="PS51379"/>
    </source>
</evidence>
<proteinExistence type="inferred from homology"/>
<dbReference type="RefSeq" id="WP_272139398.1">
    <property type="nucleotide sequence ID" value="NZ_JAQLOI010000003.1"/>
</dbReference>
<dbReference type="PANTHER" id="PTHR24960">
    <property type="entry name" value="PHOTOSYSTEM I IRON-SULFUR CENTER-RELATED"/>
    <property type="match status" value="1"/>
</dbReference>
<sequence>MVDIARRRLFSRIPKAQLDTQTPQRMPWLIEEQAFIDGCSRCNKCVDVCETNIIIHGDGGFPELDFDKGECSFCEKCADVCPEPLFLPRADKPWKQVVKITEKCLSFQGVECRVCGENCEYSAIKFRLQVGGSAKPILNESDCTGCGGCIKPCPSNAIDIYKTESIKQEV</sequence>
<comment type="cofactor">
    <cofactor evidence="6">
        <name>[4Fe-4S] cluster</name>
        <dbReference type="ChEBI" id="CHEBI:49883"/>
    </cofactor>
</comment>
<evidence type="ECO:0000256" key="5">
    <source>
        <dbReference type="ARBA" id="ARBA00023014"/>
    </source>
</evidence>
<feature type="domain" description="4Fe-4S ferredoxin-type" evidence="7">
    <location>
        <begin position="60"/>
        <end position="91"/>
    </location>
</feature>
<evidence type="ECO:0000313" key="8">
    <source>
        <dbReference type="EMBL" id="MDB1125564.1"/>
    </source>
</evidence>
<protein>
    <recommendedName>
        <fullName evidence="6">Ferredoxin-type protein NapF</fullName>
    </recommendedName>
</protein>
<accession>A0ABT4YX25</accession>
<feature type="binding site" evidence="6">
    <location>
        <position position="81"/>
    </location>
    <ligand>
        <name>[4Fe-4S] cluster</name>
        <dbReference type="ChEBI" id="CHEBI:49883"/>
        <label>2</label>
    </ligand>
</feature>
<comment type="caution">
    <text evidence="8">The sequence shown here is derived from an EMBL/GenBank/DDBJ whole genome shotgun (WGS) entry which is preliminary data.</text>
</comment>
<comment type="function">
    <text evidence="6">Could be involved in the maturation of NapA, the catalytic subunit of the periplasmic nitrate reductase, before its export into the periplasm.</text>
</comment>
<keyword evidence="1 6" id="KW-0004">4Fe-4S</keyword>
<dbReference type="PANTHER" id="PTHR24960:SF79">
    <property type="entry name" value="PHOTOSYSTEM I IRON-SULFUR CENTER"/>
    <property type="match status" value="1"/>
</dbReference>
<feature type="binding site" evidence="6">
    <location>
        <position position="71"/>
    </location>
    <ligand>
        <name>[4Fe-4S] cluster</name>
        <dbReference type="ChEBI" id="CHEBI:49883"/>
        <label>2</label>
    </ligand>
</feature>
<feature type="binding site" evidence="6">
    <location>
        <position position="146"/>
    </location>
    <ligand>
        <name>[4Fe-4S] cluster</name>
        <dbReference type="ChEBI" id="CHEBI:49883"/>
        <label>3</label>
    </ligand>
</feature>
<dbReference type="NCBIfam" id="TIGR00402">
    <property type="entry name" value="napF"/>
    <property type="match status" value="1"/>
</dbReference>
<keyword evidence="6" id="KW-0963">Cytoplasm</keyword>
<dbReference type="PROSITE" id="PS51379">
    <property type="entry name" value="4FE4S_FER_2"/>
    <property type="match status" value="3"/>
</dbReference>
<dbReference type="Gene3D" id="3.30.70.20">
    <property type="match status" value="2"/>
</dbReference>
<feature type="binding site" evidence="6">
    <location>
        <position position="39"/>
    </location>
    <ligand>
        <name>[4Fe-4S] cluster</name>
        <dbReference type="ChEBI" id="CHEBI:49883"/>
        <label>1</label>
    </ligand>
</feature>
<organism evidence="8 9">
    <name type="scientific">Vibrio algarum</name>
    <dbReference type="NCBI Taxonomy" id="3020714"/>
    <lineage>
        <taxon>Bacteria</taxon>
        <taxon>Pseudomonadati</taxon>
        <taxon>Pseudomonadota</taxon>
        <taxon>Gammaproteobacteria</taxon>
        <taxon>Vibrionales</taxon>
        <taxon>Vibrionaceae</taxon>
        <taxon>Vibrio</taxon>
    </lineage>
</organism>
<keyword evidence="2 6" id="KW-0479">Metal-binding</keyword>
<dbReference type="SUPFAM" id="SSF54862">
    <property type="entry name" value="4Fe-4S ferredoxins"/>
    <property type="match status" value="1"/>
</dbReference>
<evidence type="ECO:0000256" key="6">
    <source>
        <dbReference type="HAMAP-Rule" id="MF_02201"/>
    </source>
</evidence>
<feature type="binding site" evidence="6">
    <location>
        <position position="45"/>
    </location>
    <ligand>
        <name>[4Fe-4S] cluster</name>
        <dbReference type="ChEBI" id="CHEBI:49883"/>
        <label>1</label>
    </ligand>
</feature>
<dbReference type="InterPro" id="IPR050157">
    <property type="entry name" value="PSI_iron-sulfur_center"/>
</dbReference>
<dbReference type="HAMAP" id="MF_02201">
    <property type="entry name" value="NapF"/>
    <property type="match status" value="1"/>
</dbReference>
<keyword evidence="3 6" id="KW-0677">Repeat</keyword>
<gene>
    <name evidence="6 8" type="primary">napF</name>
    <name evidence="8" type="ORF">PGX00_18615</name>
</gene>
<keyword evidence="9" id="KW-1185">Reference proteome</keyword>
<dbReference type="InterPro" id="IPR017896">
    <property type="entry name" value="4Fe4S_Fe-S-bd"/>
</dbReference>
<name>A0ABT4YX25_9VIBR</name>
<feature type="binding site" evidence="6">
    <location>
        <position position="74"/>
    </location>
    <ligand>
        <name>[4Fe-4S] cluster</name>
        <dbReference type="ChEBI" id="CHEBI:49883"/>
        <label>2</label>
    </ligand>
</feature>
<feature type="domain" description="4Fe-4S ferredoxin-type" evidence="7">
    <location>
        <begin position="134"/>
        <end position="163"/>
    </location>
</feature>
<dbReference type="InterPro" id="IPR017900">
    <property type="entry name" value="4Fe4S_Fe_S_CS"/>
</dbReference>
<comment type="subcellular location">
    <subcellularLocation>
        <location evidence="6">Cytoplasm</location>
    </subcellularLocation>
</comment>
<keyword evidence="4 6" id="KW-0408">Iron</keyword>
<evidence type="ECO:0000256" key="3">
    <source>
        <dbReference type="ARBA" id="ARBA00022737"/>
    </source>
</evidence>
<comment type="similarity">
    <text evidence="6">Belongs to the NapF family.</text>
</comment>
<dbReference type="CDD" id="cd10564">
    <property type="entry name" value="NapF_like"/>
    <property type="match status" value="1"/>
</dbReference>
<evidence type="ECO:0000313" key="9">
    <source>
        <dbReference type="Proteomes" id="UP001210678"/>
    </source>
</evidence>
<keyword evidence="5 6" id="KW-0411">Iron-sulfur</keyword>
<dbReference type="Pfam" id="PF12838">
    <property type="entry name" value="Fer4_7"/>
    <property type="match status" value="2"/>
</dbReference>
<feature type="binding site" evidence="6">
    <location>
        <position position="77"/>
    </location>
    <ligand>
        <name>[4Fe-4S] cluster</name>
        <dbReference type="ChEBI" id="CHEBI:49883"/>
        <label>2</label>
    </ligand>
</feature>
<feature type="binding site" evidence="6">
    <location>
        <position position="42"/>
    </location>
    <ligand>
        <name>[4Fe-4S] cluster</name>
        <dbReference type="ChEBI" id="CHEBI:49883"/>
        <label>1</label>
    </ligand>
</feature>
<feature type="binding site" evidence="6">
    <location>
        <position position="149"/>
    </location>
    <ligand>
        <name>[4Fe-4S] cluster</name>
        <dbReference type="ChEBI" id="CHEBI:49883"/>
        <label>3</label>
    </ligand>
</feature>
<dbReference type="InterPro" id="IPR004496">
    <property type="entry name" value="NapF"/>
</dbReference>
<feature type="binding site" evidence="6">
    <location>
        <position position="49"/>
    </location>
    <ligand>
        <name>[4Fe-4S] cluster</name>
        <dbReference type="ChEBI" id="CHEBI:49883"/>
        <label>1</label>
    </ligand>
</feature>
<evidence type="ECO:0000256" key="4">
    <source>
        <dbReference type="ARBA" id="ARBA00023004"/>
    </source>
</evidence>
<evidence type="ECO:0000256" key="1">
    <source>
        <dbReference type="ARBA" id="ARBA00022485"/>
    </source>
</evidence>
<feature type="domain" description="4Fe-4S ferredoxin-type" evidence="7">
    <location>
        <begin position="32"/>
        <end position="59"/>
    </location>
</feature>
<feature type="binding site" evidence="6">
    <location>
        <position position="143"/>
    </location>
    <ligand>
        <name>[4Fe-4S] cluster</name>
        <dbReference type="ChEBI" id="CHEBI:49883"/>
        <label>3</label>
    </ligand>
</feature>
<evidence type="ECO:0000256" key="2">
    <source>
        <dbReference type="ARBA" id="ARBA00022723"/>
    </source>
</evidence>
<dbReference type="EMBL" id="JAQLOI010000003">
    <property type="protein sequence ID" value="MDB1125564.1"/>
    <property type="molecule type" value="Genomic_DNA"/>
</dbReference>
<dbReference type="PROSITE" id="PS00198">
    <property type="entry name" value="4FE4S_FER_1"/>
    <property type="match status" value="2"/>
</dbReference>
<feature type="binding site" evidence="6">
    <location>
        <position position="153"/>
    </location>
    <ligand>
        <name>[4Fe-4S] cluster</name>
        <dbReference type="ChEBI" id="CHEBI:49883"/>
        <label>3</label>
    </ligand>
</feature>
<dbReference type="Proteomes" id="UP001210678">
    <property type="component" value="Unassembled WGS sequence"/>
</dbReference>